<organism evidence="2 3">
    <name type="scientific">Rhamnusium bicolor</name>
    <dbReference type="NCBI Taxonomy" id="1586634"/>
    <lineage>
        <taxon>Eukaryota</taxon>
        <taxon>Metazoa</taxon>
        <taxon>Ecdysozoa</taxon>
        <taxon>Arthropoda</taxon>
        <taxon>Hexapoda</taxon>
        <taxon>Insecta</taxon>
        <taxon>Pterygota</taxon>
        <taxon>Neoptera</taxon>
        <taxon>Endopterygota</taxon>
        <taxon>Coleoptera</taxon>
        <taxon>Polyphaga</taxon>
        <taxon>Cucujiformia</taxon>
        <taxon>Chrysomeloidea</taxon>
        <taxon>Cerambycidae</taxon>
        <taxon>Lepturinae</taxon>
        <taxon>Rhagiini</taxon>
        <taxon>Rhamnusium</taxon>
    </lineage>
</organism>
<evidence type="ECO:0000313" key="3">
    <source>
        <dbReference type="Proteomes" id="UP001162156"/>
    </source>
</evidence>
<feature type="compositionally biased region" description="Polar residues" evidence="1">
    <location>
        <begin position="24"/>
        <end position="37"/>
    </location>
</feature>
<accession>A0AAV8X3I5</accession>
<name>A0AAV8X3I5_9CUCU</name>
<gene>
    <name evidence="2" type="ORF">NQ314_014194</name>
</gene>
<sequence length="724" mass="83556">MDMCPKPIDVQFDDLFEEPDPYETDSQTEYIPSTPYQSSSDDSDSPSPKVAVTQNSSPKIDMIKQIIIPAKDFVMDLTDQQIIVPNKDSASSKAAATQSSSSKIDIIEEIIMPAKDYATDFTDKQIIVPDKVCSLHYFYCELLPKGCVALHLERRHKDEPTVKELLNKEPNSQEKKALLSLIRNEGNLDDGLRGKIIPKKRKIGENINEKDFAICQYCRAFYRRLNLSRHVKKCSARPAEYEGTTRPLAESYIYAACQKKYGEVLNKLQVRKEIFGKMQPDEITKVATEDILIIYYGEDLLKKTKMKRSFYHISNRLRECAKFFIEMKRLGSYEDLISVLKPEHFDNTIEAVKSVSRFDVSTRNFGAASLALHFRTTLINLCDLASKLILRRKIPHFSHDIDKMLTHLERFKNLVDTQWATEIGSLALKDLNEKSATKPKLLPVTEDIIKLVKLVENKSEEAYKILTVTKDSNAYRILSETVLVATILHNRKRVGDVQYLEWKSFREQFESNNTVLQTEIANSLTENERILTQNYRRIVSIGKGSRPVTILIPKKILPQDVYQIAKVSKILLLMEKGNAAKYKNKTLEEIDIDMDEIESLSNENDNSKNLQQNNNNGQEEMTESPKIEGRFEMLQEESHNNISTFNKLDISSVGCPQKKVSRQQWTTNQKTMMKQYFKYQIRAKKAPRKNECETFVNIYENDFRGVSWTKVKTFVYNEYRLHSE</sequence>
<dbReference type="PANTHER" id="PTHR33480">
    <property type="entry name" value="SET DOMAIN-CONTAINING PROTEIN-RELATED"/>
    <property type="match status" value="1"/>
</dbReference>
<feature type="compositionally biased region" description="Low complexity" evidence="1">
    <location>
        <begin position="602"/>
        <end position="619"/>
    </location>
</feature>
<dbReference type="EMBL" id="JANEYF010003916">
    <property type="protein sequence ID" value="KAJ8933127.1"/>
    <property type="molecule type" value="Genomic_DNA"/>
</dbReference>
<feature type="region of interest" description="Disordered" evidence="1">
    <location>
        <begin position="1"/>
        <end position="55"/>
    </location>
</feature>
<evidence type="ECO:0000256" key="1">
    <source>
        <dbReference type="SAM" id="MobiDB-lite"/>
    </source>
</evidence>
<feature type="region of interest" description="Disordered" evidence="1">
    <location>
        <begin position="602"/>
        <end position="624"/>
    </location>
</feature>
<dbReference type="AlphaFoldDB" id="A0AAV8X3I5"/>
<dbReference type="Proteomes" id="UP001162156">
    <property type="component" value="Unassembled WGS sequence"/>
</dbReference>
<feature type="compositionally biased region" description="Acidic residues" evidence="1">
    <location>
        <begin position="11"/>
        <end position="23"/>
    </location>
</feature>
<comment type="caution">
    <text evidence="2">The sequence shown here is derived from an EMBL/GenBank/DDBJ whole genome shotgun (WGS) entry which is preliminary data.</text>
</comment>
<dbReference type="PANTHER" id="PTHR33480:SF1">
    <property type="entry name" value="TYR RECOMBINASE DOMAIN-CONTAINING PROTEIN"/>
    <property type="match status" value="1"/>
</dbReference>
<evidence type="ECO:0000313" key="2">
    <source>
        <dbReference type="EMBL" id="KAJ8933127.1"/>
    </source>
</evidence>
<proteinExistence type="predicted"/>
<reference evidence="2" key="1">
    <citation type="journal article" date="2023" name="Insect Mol. Biol.">
        <title>Genome sequencing provides insights into the evolution of gene families encoding plant cell wall-degrading enzymes in longhorned beetles.</title>
        <authorList>
            <person name="Shin N.R."/>
            <person name="Okamura Y."/>
            <person name="Kirsch R."/>
            <person name="Pauchet Y."/>
        </authorList>
    </citation>
    <scope>NUCLEOTIDE SEQUENCE</scope>
    <source>
        <strain evidence="2">RBIC_L_NR</strain>
    </source>
</reference>
<protein>
    <recommendedName>
        <fullName evidence="4">C2H2-type domain-containing protein</fullName>
    </recommendedName>
</protein>
<keyword evidence="3" id="KW-1185">Reference proteome</keyword>
<evidence type="ECO:0008006" key="4">
    <source>
        <dbReference type="Google" id="ProtNLM"/>
    </source>
</evidence>